<reference evidence="5 6" key="1">
    <citation type="submission" date="2022-10" db="EMBL/GenBank/DDBJ databases">
        <title>Draft genome sequence of Streptomyces sp. YSPA8.</title>
        <authorList>
            <person name="Moriuchi R."/>
            <person name="Dohra H."/>
            <person name="Yamamura H."/>
            <person name="Kodani S."/>
        </authorList>
    </citation>
    <scope>NUCLEOTIDE SEQUENCE [LARGE SCALE GENOMIC DNA]</scope>
    <source>
        <strain evidence="5 6">YSPA8</strain>
    </source>
</reference>
<organism evidence="5 6">
    <name type="scientific">Streptomyces yaizuensis</name>
    <dbReference type="NCBI Taxonomy" id="2989713"/>
    <lineage>
        <taxon>Bacteria</taxon>
        <taxon>Bacillati</taxon>
        <taxon>Actinomycetota</taxon>
        <taxon>Actinomycetes</taxon>
        <taxon>Kitasatosporales</taxon>
        <taxon>Streptomycetaceae</taxon>
        <taxon>Streptomyces</taxon>
    </lineage>
</organism>
<dbReference type="RefSeq" id="WP_323446991.1">
    <property type="nucleotide sequence ID" value="NZ_BSBI01000004.1"/>
</dbReference>
<evidence type="ECO:0000256" key="1">
    <source>
        <dbReference type="ARBA" id="ARBA00022729"/>
    </source>
</evidence>
<dbReference type="InterPro" id="IPR013517">
    <property type="entry name" value="FG-GAP"/>
</dbReference>
<dbReference type="SMART" id="SM00191">
    <property type="entry name" value="Int_alpha"/>
    <property type="match status" value="5"/>
</dbReference>
<feature type="signal peptide" evidence="4">
    <location>
        <begin position="1"/>
        <end position="27"/>
    </location>
</feature>
<gene>
    <name evidence="5" type="ORF">SYYSPA8_11410</name>
</gene>
<accession>A0ABQ5NX13</accession>
<keyword evidence="2" id="KW-0677">Repeat</keyword>
<keyword evidence="1 4" id="KW-0732">Signal</keyword>
<dbReference type="EMBL" id="BSBI01000004">
    <property type="protein sequence ID" value="GLF94901.1"/>
    <property type="molecule type" value="Genomic_DNA"/>
</dbReference>
<evidence type="ECO:0000313" key="6">
    <source>
        <dbReference type="Proteomes" id="UP001291653"/>
    </source>
</evidence>
<dbReference type="InterPro" id="IPR006311">
    <property type="entry name" value="TAT_signal"/>
</dbReference>
<dbReference type="PANTHER" id="PTHR46580:SF2">
    <property type="entry name" value="MAM DOMAIN-CONTAINING PROTEIN"/>
    <property type="match status" value="1"/>
</dbReference>
<dbReference type="Proteomes" id="UP001291653">
    <property type="component" value="Unassembled WGS sequence"/>
</dbReference>
<name>A0ABQ5NX13_9ACTN</name>
<feature type="chain" id="PRO_5045638714" evidence="4">
    <location>
        <begin position="28"/>
        <end position="508"/>
    </location>
</feature>
<comment type="caution">
    <text evidence="5">The sequence shown here is derived from an EMBL/GenBank/DDBJ whole genome shotgun (WGS) entry which is preliminary data.</text>
</comment>
<dbReference type="InterPro" id="IPR013519">
    <property type="entry name" value="Int_alpha_beta-p"/>
</dbReference>
<dbReference type="InterPro" id="IPR028994">
    <property type="entry name" value="Integrin_alpha_N"/>
</dbReference>
<keyword evidence="6" id="KW-1185">Reference proteome</keyword>
<dbReference type="PROSITE" id="PS51470">
    <property type="entry name" value="FG_GAP"/>
    <property type="match status" value="2"/>
</dbReference>
<evidence type="ECO:0000256" key="3">
    <source>
        <dbReference type="ARBA" id="ARBA00023180"/>
    </source>
</evidence>
<proteinExistence type="predicted"/>
<evidence type="ECO:0000313" key="5">
    <source>
        <dbReference type="EMBL" id="GLF94901.1"/>
    </source>
</evidence>
<protein>
    <submittedName>
        <fullName evidence="5">VCBS repeat-containing protein</fullName>
    </submittedName>
</protein>
<dbReference type="Pfam" id="PF01839">
    <property type="entry name" value="FG-GAP"/>
    <property type="match status" value="4"/>
</dbReference>
<dbReference type="PANTHER" id="PTHR46580">
    <property type="entry name" value="SENSOR KINASE-RELATED"/>
    <property type="match status" value="1"/>
</dbReference>
<dbReference type="PROSITE" id="PS51318">
    <property type="entry name" value="TAT"/>
    <property type="match status" value="1"/>
</dbReference>
<evidence type="ECO:0000256" key="2">
    <source>
        <dbReference type="ARBA" id="ARBA00022737"/>
    </source>
</evidence>
<dbReference type="SUPFAM" id="SSF69318">
    <property type="entry name" value="Integrin alpha N-terminal domain"/>
    <property type="match status" value="1"/>
</dbReference>
<sequence>MTSRSTLRRPALVAAATVVSSLVCALAAPVAAAGPVPQEPAPRKKAVPIEDFNGDGLRDVVVAASYGTVRGRTGAGFVTVLYGAESGPAKARKQLLHQETPGVPGGAEADDFFGGSLTTADLDRDGYSDLIVGAHGEDTGTAAAGSGVGTLSVIWGGRGGLQGAATLLTGSGTDAEIGRHTVAGDIDGDGAADVVTTENGRHLQVLSGPFDRSGRPLGGSDTLRDDGENRITDLAAGDITGDGRADLAATRHAYPDDDSFHTVHWKGTAVGPAPAKAITHGPSTRLQGSNLDIGDINKDGYEDLVVGRPHDGWASDPAQAAGGMITYVPGSASGPVGTRVRVFNQDSPGVPGSAEGTGVPYGPDQFGTGVTIGDIDGDGYGDVALGVPLETIGTDGKRLGAGTVVTLRGTRNGPTGAGAKLFSQDTAGVPGAAERWDTFGTAVKLADTDGDRRAELIVGARGENRGEGGLWVLRGTGSGITGKGASAFDARHFGAVRAGANLGDVINH</sequence>
<dbReference type="Gene3D" id="2.130.10.130">
    <property type="entry name" value="Integrin alpha, N-terminal"/>
    <property type="match status" value="4"/>
</dbReference>
<evidence type="ECO:0000256" key="4">
    <source>
        <dbReference type="SAM" id="SignalP"/>
    </source>
</evidence>
<keyword evidence="3" id="KW-0325">Glycoprotein</keyword>